<dbReference type="Gene3D" id="3.40.190.10">
    <property type="entry name" value="Periplasmic binding protein-like II"/>
    <property type="match status" value="1"/>
</dbReference>
<name>A0A2K8T2G4_9NOSO</name>
<reference evidence="1 2" key="1">
    <citation type="submission" date="2017-11" db="EMBL/GenBank/DDBJ databases">
        <title>Complete genome of a free-living desiccation-tolerant cyanobacterium and its photosynthetic adaptation to extreme terrestrial habitat.</title>
        <authorList>
            <person name="Shang J."/>
        </authorList>
    </citation>
    <scope>NUCLEOTIDE SEQUENCE [LARGE SCALE GENOMIC DNA]</scope>
    <source>
        <strain evidence="1 2">CCNUN1</strain>
    </source>
</reference>
<evidence type="ECO:0000313" key="1">
    <source>
        <dbReference type="EMBL" id="AUB41898.1"/>
    </source>
</evidence>
<sequence length="56" mass="6809">MVVMQGLSRKFEEANPDIQLRWVVLEENVLRQRVTLRRFWTAFGRRSWTSCTLKRL</sequence>
<accession>A0A2K8T2G4</accession>
<dbReference type="Proteomes" id="UP000232003">
    <property type="component" value="Chromosome"/>
</dbReference>
<evidence type="ECO:0000313" key="2">
    <source>
        <dbReference type="Proteomes" id="UP000232003"/>
    </source>
</evidence>
<protein>
    <submittedName>
        <fullName evidence="1">ABC-type glycerol-3-phosphate transport system, periplasmic component</fullName>
    </submittedName>
</protein>
<dbReference type="EMBL" id="CP024785">
    <property type="protein sequence ID" value="AUB41898.1"/>
    <property type="molecule type" value="Genomic_DNA"/>
</dbReference>
<organism evidence="1 2">
    <name type="scientific">Nostoc flagelliforme CCNUN1</name>
    <dbReference type="NCBI Taxonomy" id="2038116"/>
    <lineage>
        <taxon>Bacteria</taxon>
        <taxon>Bacillati</taxon>
        <taxon>Cyanobacteriota</taxon>
        <taxon>Cyanophyceae</taxon>
        <taxon>Nostocales</taxon>
        <taxon>Nostocaceae</taxon>
        <taxon>Nostoc</taxon>
    </lineage>
</organism>
<gene>
    <name evidence="1" type="ORF">COO91_07989</name>
</gene>
<dbReference type="KEGG" id="nfl:COO91_07989"/>
<proteinExistence type="predicted"/>
<dbReference type="AlphaFoldDB" id="A0A2K8T2G4"/>
<keyword evidence="2" id="KW-1185">Reference proteome</keyword>